<dbReference type="PANTHER" id="PTHR46796">
    <property type="entry name" value="HTH-TYPE TRANSCRIPTIONAL ACTIVATOR RHAS-RELATED"/>
    <property type="match status" value="1"/>
</dbReference>
<dbReference type="InterPro" id="IPR020449">
    <property type="entry name" value="Tscrpt_reg_AraC-type_HTH"/>
</dbReference>
<evidence type="ECO:0000313" key="7">
    <source>
        <dbReference type="Proteomes" id="UP000555448"/>
    </source>
</evidence>
<dbReference type="EMBL" id="JACHLR010000010">
    <property type="protein sequence ID" value="MBB4859282.1"/>
    <property type="molecule type" value="Genomic_DNA"/>
</dbReference>
<gene>
    <name evidence="6" type="ORF">HNO88_002611</name>
</gene>
<dbReference type="Gene3D" id="1.10.10.60">
    <property type="entry name" value="Homeodomain-like"/>
    <property type="match status" value="2"/>
</dbReference>
<dbReference type="Pfam" id="PF12833">
    <property type="entry name" value="HTH_18"/>
    <property type="match status" value="1"/>
</dbReference>
<protein>
    <submittedName>
        <fullName evidence="6">AraC-like DNA-binding protein</fullName>
    </submittedName>
</protein>
<dbReference type="AlphaFoldDB" id="A0A7W7NXM3"/>
<keyword evidence="1" id="KW-0805">Transcription regulation</keyword>
<sequence>MVHAKPACSVRLEAGGAWSLRFRPQSCKFNVVRKGECWLVVGDDRRSLRAGDCVVIKDCAEFVLTSDPTLKPVDAALAFGDDALAGRYGVGRDVELLGGSVTFGPEGATQVLDLLPSTLVIEGAATAAAPLGWLLGQLDSEWKGGKAGSRAACDDILRLMFVHALRAHLETLGENAPGWIGGLSDPPLAAAIRAIHADPVRIWRLKDLADIAGQSRSTFAARFRERVAATPIEYATGWRLTIAASRLRAGRESASSIAGSLGFLSDSAFGAAFKRKFGLSPGQYRAAAGPRATSEAVSPAAPEMVPA</sequence>
<name>A0A7W7NXM3_9SPHN</name>
<dbReference type="InterPro" id="IPR050204">
    <property type="entry name" value="AraC_XylS_family_regulators"/>
</dbReference>
<dbReference type="PRINTS" id="PR00032">
    <property type="entry name" value="HTHARAC"/>
</dbReference>
<dbReference type="PROSITE" id="PS01124">
    <property type="entry name" value="HTH_ARAC_FAMILY_2"/>
    <property type="match status" value="1"/>
</dbReference>
<keyword evidence="3" id="KW-0804">Transcription</keyword>
<dbReference type="Proteomes" id="UP000555448">
    <property type="component" value="Unassembled WGS sequence"/>
</dbReference>
<evidence type="ECO:0000256" key="2">
    <source>
        <dbReference type="ARBA" id="ARBA00023125"/>
    </source>
</evidence>
<comment type="caution">
    <text evidence="6">The sequence shown here is derived from an EMBL/GenBank/DDBJ whole genome shotgun (WGS) entry which is preliminary data.</text>
</comment>
<dbReference type="SMART" id="SM00342">
    <property type="entry name" value="HTH_ARAC"/>
    <property type="match status" value="1"/>
</dbReference>
<accession>A0A7W7NXM3</accession>
<proteinExistence type="predicted"/>
<dbReference type="PANTHER" id="PTHR46796:SF13">
    <property type="entry name" value="HTH-TYPE TRANSCRIPTIONAL ACTIVATOR RHAS"/>
    <property type="match status" value="1"/>
</dbReference>
<dbReference type="GO" id="GO:0043565">
    <property type="term" value="F:sequence-specific DNA binding"/>
    <property type="evidence" value="ECO:0007669"/>
    <property type="project" value="InterPro"/>
</dbReference>
<evidence type="ECO:0000256" key="1">
    <source>
        <dbReference type="ARBA" id="ARBA00023015"/>
    </source>
</evidence>
<evidence type="ECO:0000256" key="3">
    <source>
        <dbReference type="ARBA" id="ARBA00023163"/>
    </source>
</evidence>
<feature type="domain" description="HTH araC/xylS-type" evidence="5">
    <location>
        <begin position="189"/>
        <end position="287"/>
    </location>
</feature>
<dbReference type="GO" id="GO:0003700">
    <property type="term" value="F:DNA-binding transcription factor activity"/>
    <property type="evidence" value="ECO:0007669"/>
    <property type="project" value="InterPro"/>
</dbReference>
<dbReference type="InterPro" id="IPR032783">
    <property type="entry name" value="AraC_lig"/>
</dbReference>
<organism evidence="6 7">
    <name type="scientific">Novosphingobium chloroacetimidivorans</name>
    <dbReference type="NCBI Taxonomy" id="1428314"/>
    <lineage>
        <taxon>Bacteria</taxon>
        <taxon>Pseudomonadati</taxon>
        <taxon>Pseudomonadota</taxon>
        <taxon>Alphaproteobacteria</taxon>
        <taxon>Sphingomonadales</taxon>
        <taxon>Sphingomonadaceae</taxon>
        <taxon>Novosphingobium</taxon>
    </lineage>
</organism>
<dbReference type="Pfam" id="PF12852">
    <property type="entry name" value="Cupin_6"/>
    <property type="match status" value="1"/>
</dbReference>
<keyword evidence="2 6" id="KW-0238">DNA-binding</keyword>
<reference evidence="6 7" key="1">
    <citation type="submission" date="2020-08" db="EMBL/GenBank/DDBJ databases">
        <title>Functional genomics of gut bacteria from endangered species of beetles.</title>
        <authorList>
            <person name="Carlos-Shanley C."/>
        </authorList>
    </citation>
    <scope>NUCLEOTIDE SEQUENCE [LARGE SCALE GENOMIC DNA]</scope>
    <source>
        <strain evidence="6 7">S00245</strain>
    </source>
</reference>
<dbReference type="InterPro" id="IPR018060">
    <property type="entry name" value="HTH_AraC"/>
</dbReference>
<dbReference type="CDD" id="cd02208">
    <property type="entry name" value="cupin_RmlC-like"/>
    <property type="match status" value="1"/>
</dbReference>
<evidence type="ECO:0000256" key="4">
    <source>
        <dbReference type="SAM" id="MobiDB-lite"/>
    </source>
</evidence>
<evidence type="ECO:0000313" key="6">
    <source>
        <dbReference type="EMBL" id="MBB4859282.1"/>
    </source>
</evidence>
<keyword evidence="7" id="KW-1185">Reference proteome</keyword>
<feature type="region of interest" description="Disordered" evidence="4">
    <location>
        <begin position="288"/>
        <end position="307"/>
    </location>
</feature>
<dbReference type="InterPro" id="IPR009057">
    <property type="entry name" value="Homeodomain-like_sf"/>
</dbReference>
<dbReference type="SUPFAM" id="SSF46689">
    <property type="entry name" value="Homeodomain-like"/>
    <property type="match status" value="2"/>
</dbReference>
<evidence type="ECO:0000259" key="5">
    <source>
        <dbReference type="PROSITE" id="PS01124"/>
    </source>
</evidence>